<gene>
    <name evidence="2" type="ORF">SAMN04489762_1249</name>
</gene>
<proteinExistence type="predicted"/>
<dbReference type="RefSeq" id="WP_164493409.1">
    <property type="nucleotide sequence ID" value="NZ_FOCD01000001.1"/>
</dbReference>
<keyword evidence="1" id="KW-1133">Transmembrane helix</keyword>
<organism evidence="2 3">
    <name type="scientific">Terribacillus saccharophilus</name>
    <dbReference type="NCBI Taxonomy" id="361277"/>
    <lineage>
        <taxon>Bacteria</taxon>
        <taxon>Bacillati</taxon>
        <taxon>Bacillota</taxon>
        <taxon>Bacilli</taxon>
        <taxon>Bacillales</taxon>
        <taxon>Bacillaceae</taxon>
        <taxon>Terribacillus</taxon>
    </lineage>
</organism>
<evidence type="ECO:0000313" key="2">
    <source>
        <dbReference type="EMBL" id="SEM86839.1"/>
    </source>
</evidence>
<comment type="caution">
    <text evidence="2">The sequence shown here is derived from an EMBL/GenBank/DDBJ whole genome shotgun (WGS) entry which is preliminary data.</text>
</comment>
<evidence type="ECO:0000256" key="1">
    <source>
        <dbReference type="SAM" id="Phobius"/>
    </source>
</evidence>
<reference evidence="2 3" key="1">
    <citation type="submission" date="2016-10" db="EMBL/GenBank/DDBJ databases">
        <authorList>
            <person name="Varghese N."/>
            <person name="Submissions S."/>
        </authorList>
    </citation>
    <scope>NUCLEOTIDE SEQUENCE [LARGE SCALE GENOMIC DNA]</scope>
    <source>
        <strain evidence="2 3">DSM 21619</strain>
    </source>
</reference>
<keyword evidence="1" id="KW-0472">Membrane</keyword>
<dbReference type="EMBL" id="FOCD01000001">
    <property type="protein sequence ID" value="SEM86839.1"/>
    <property type="molecule type" value="Genomic_DNA"/>
</dbReference>
<name>A0AAX2EDQ8_9BACI</name>
<accession>A0AAX2EDQ8</accession>
<dbReference type="AlphaFoldDB" id="A0AAX2EDQ8"/>
<evidence type="ECO:0000313" key="3">
    <source>
        <dbReference type="Proteomes" id="UP000199735"/>
    </source>
</evidence>
<protein>
    <submittedName>
        <fullName evidence="2">Uncharacterized protein</fullName>
    </submittedName>
</protein>
<keyword evidence="1" id="KW-0812">Transmembrane</keyword>
<feature type="transmembrane region" description="Helical" evidence="1">
    <location>
        <begin position="12"/>
        <end position="37"/>
    </location>
</feature>
<dbReference type="Proteomes" id="UP000199735">
    <property type="component" value="Unassembled WGS sequence"/>
</dbReference>
<sequence>MGGELTSEQRSLLLSILSLIGTGILFGGAILAFYFAYNNYAFVDPDEVV</sequence>